<dbReference type="AlphaFoldDB" id="A0A6C0F3N4"/>
<accession>A0A6C0F3N4</accession>
<organism evidence="1">
    <name type="scientific">viral metagenome</name>
    <dbReference type="NCBI Taxonomy" id="1070528"/>
    <lineage>
        <taxon>unclassified sequences</taxon>
        <taxon>metagenomes</taxon>
        <taxon>organismal metagenomes</taxon>
    </lineage>
</organism>
<name>A0A6C0F3N4_9ZZZZ</name>
<dbReference type="EMBL" id="MN739026">
    <property type="protein sequence ID" value="QHT35742.1"/>
    <property type="molecule type" value="Genomic_DNA"/>
</dbReference>
<evidence type="ECO:0000313" key="1">
    <source>
        <dbReference type="EMBL" id="QHT35742.1"/>
    </source>
</evidence>
<sequence length="170" mass="18120">MPQFSLENLRRTQYSFTPQATNTGTVVIPIPPARPRPGPIVSASEFTARIRNVGVSSNAYDITTGIAIGEPDPNVNLGILYSNGYRYDYLAFKGTSVGKCQVIVPVKTVSVQVPDDAGGVTLQDVTVDSSVIITAYNGNAVYPQLPPNNVPTNSLPIPGKVPAEFPNKNC</sequence>
<reference evidence="1" key="1">
    <citation type="journal article" date="2020" name="Nature">
        <title>Giant virus diversity and host interactions through global metagenomics.</title>
        <authorList>
            <person name="Schulz F."/>
            <person name="Roux S."/>
            <person name="Paez-Espino D."/>
            <person name="Jungbluth S."/>
            <person name="Walsh D.A."/>
            <person name="Denef V.J."/>
            <person name="McMahon K.D."/>
            <person name="Konstantinidis K.T."/>
            <person name="Eloe-Fadrosh E.A."/>
            <person name="Kyrpides N.C."/>
            <person name="Woyke T."/>
        </authorList>
    </citation>
    <scope>NUCLEOTIDE SEQUENCE</scope>
    <source>
        <strain evidence="1">GVMAG-M-3300009181-41</strain>
    </source>
</reference>
<protein>
    <submittedName>
        <fullName evidence="1">Uncharacterized protein</fullName>
    </submittedName>
</protein>
<proteinExistence type="predicted"/>